<gene>
    <name evidence="2" type="ORF">DUNSADRAFT_14031</name>
</gene>
<accession>A0ABQ7H315</accession>
<sequence>MRSLEAVASTEAHRASFNNQKKSNHHKCVLTPRIQADASKAKSRQPAYRNKLQPLNGVMHYCQHLHLVFLNVTRELYFTITKSLFIQQSQTHGRFSSAPPPSFTHTDRCTIICQHHKSCPPAPLPA</sequence>
<reference evidence="2" key="1">
    <citation type="submission" date="2017-08" db="EMBL/GenBank/DDBJ databases">
        <authorList>
            <person name="Polle J.E."/>
            <person name="Barry K."/>
            <person name="Cushman J."/>
            <person name="Schmutz J."/>
            <person name="Tran D."/>
            <person name="Hathwaick L.T."/>
            <person name="Yim W.C."/>
            <person name="Jenkins J."/>
            <person name="Mckie-Krisberg Z.M."/>
            <person name="Prochnik S."/>
            <person name="Lindquist E."/>
            <person name="Dockter R.B."/>
            <person name="Adam C."/>
            <person name="Molina H."/>
            <person name="Bunkerborg J."/>
            <person name="Jin E."/>
            <person name="Buchheim M."/>
            <person name="Magnuson J."/>
        </authorList>
    </citation>
    <scope>NUCLEOTIDE SEQUENCE</scope>
    <source>
        <strain evidence="2">CCAP 19/18</strain>
    </source>
</reference>
<name>A0ABQ7H315_DUNSA</name>
<organism evidence="2 3">
    <name type="scientific">Dunaliella salina</name>
    <name type="common">Green alga</name>
    <name type="synonym">Protococcus salinus</name>
    <dbReference type="NCBI Taxonomy" id="3046"/>
    <lineage>
        <taxon>Eukaryota</taxon>
        <taxon>Viridiplantae</taxon>
        <taxon>Chlorophyta</taxon>
        <taxon>core chlorophytes</taxon>
        <taxon>Chlorophyceae</taxon>
        <taxon>CS clade</taxon>
        <taxon>Chlamydomonadales</taxon>
        <taxon>Dunaliellaceae</taxon>
        <taxon>Dunaliella</taxon>
    </lineage>
</organism>
<protein>
    <recommendedName>
        <fullName evidence="4">Encoded protein</fullName>
    </recommendedName>
</protein>
<feature type="region of interest" description="Disordered" evidence="1">
    <location>
        <begin position="1"/>
        <end position="24"/>
    </location>
</feature>
<proteinExistence type="predicted"/>
<evidence type="ECO:0000313" key="2">
    <source>
        <dbReference type="EMBL" id="KAF5841200.1"/>
    </source>
</evidence>
<comment type="caution">
    <text evidence="2">The sequence shown here is derived from an EMBL/GenBank/DDBJ whole genome shotgun (WGS) entry which is preliminary data.</text>
</comment>
<evidence type="ECO:0008006" key="4">
    <source>
        <dbReference type="Google" id="ProtNLM"/>
    </source>
</evidence>
<dbReference type="EMBL" id="MU069492">
    <property type="protein sequence ID" value="KAF5841200.1"/>
    <property type="molecule type" value="Genomic_DNA"/>
</dbReference>
<dbReference type="Proteomes" id="UP000815325">
    <property type="component" value="Unassembled WGS sequence"/>
</dbReference>
<keyword evidence="3" id="KW-1185">Reference proteome</keyword>
<evidence type="ECO:0000256" key="1">
    <source>
        <dbReference type="SAM" id="MobiDB-lite"/>
    </source>
</evidence>
<evidence type="ECO:0000313" key="3">
    <source>
        <dbReference type="Proteomes" id="UP000815325"/>
    </source>
</evidence>